<dbReference type="SMART" id="SM00347">
    <property type="entry name" value="HTH_MARR"/>
    <property type="match status" value="1"/>
</dbReference>
<dbReference type="RefSeq" id="WP_067977133.1">
    <property type="nucleotide sequence ID" value="NZ_CP014163.1"/>
</dbReference>
<organism evidence="4 5">
    <name type="scientific">Aerococcus urinaehominis</name>
    <dbReference type="NCBI Taxonomy" id="128944"/>
    <lineage>
        <taxon>Bacteria</taxon>
        <taxon>Bacillati</taxon>
        <taxon>Bacillota</taxon>
        <taxon>Bacilli</taxon>
        <taxon>Lactobacillales</taxon>
        <taxon>Aerococcaceae</taxon>
        <taxon>Aerococcus</taxon>
    </lineage>
</organism>
<dbReference type="GO" id="GO:0003677">
    <property type="term" value="F:DNA binding"/>
    <property type="evidence" value="ECO:0007669"/>
    <property type="project" value="UniProtKB-KW"/>
</dbReference>
<accession>A0A0X8FJI2</accession>
<protein>
    <submittedName>
        <fullName evidence="4">Uncharacterized protein</fullName>
    </submittedName>
</protein>
<evidence type="ECO:0000313" key="4">
    <source>
        <dbReference type="EMBL" id="AMB98474.1"/>
    </source>
</evidence>
<dbReference type="PROSITE" id="PS50995">
    <property type="entry name" value="HTH_MARR_2"/>
    <property type="match status" value="1"/>
</dbReference>
<dbReference type="PANTHER" id="PTHR42756">
    <property type="entry name" value="TRANSCRIPTIONAL REGULATOR, MARR"/>
    <property type="match status" value="1"/>
</dbReference>
<keyword evidence="3" id="KW-0804">Transcription</keyword>
<sequence length="142" mass="16435">MNFICFMNIFFRYGKKLLEVRLADQQLNMQDLIVLLVIYEAPGILQSKLNRFTCLNKGNFSKLLKKLEADDLIYRRESEEFPGHNQCYLTDAGQSLCPKLQDLLAQWEAAVVSDISQADLLTFNETAEKISDNLCHQLDIKW</sequence>
<dbReference type="OrthoDB" id="2339618at2"/>
<dbReference type="EMBL" id="CP014163">
    <property type="protein sequence ID" value="AMB98474.1"/>
    <property type="molecule type" value="Genomic_DNA"/>
</dbReference>
<dbReference type="KEGG" id="auh:AWM75_00030"/>
<dbReference type="AlphaFoldDB" id="A0A0X8FJI2"/>
<gene>
    <name evidence="4" type="ORF">AWM75_00030</name>
</gene>
<dbReference type="SUPFAM" id="SSF46785">
    <property type="entry name" value="Winged helix' DNA-binding domain"/>
    <property type="match status" value="1"/>
</dbReference>
<dbReference type="Gene3D" id="1.10.10.10">
    <property type="entry name" value="Winged helix-like DNA-binding domain superfamily/Winged helix DNA-binding domain"/>
    <property type="match status" value="1"/>
</dbReference>
<proteinExistence type="predicted"/>
<evidence type="ECO:0000256" key="1">
    <source>
        <dbReference type="ARBA" id="ARBA00023015"/>
    </source>
</evidence>
<keyword evidence="1" id="KW-0805">Transcription regulation</keyword>
<dbReference type="InterPro" id="IPR036390">
    <property type="entry name" value="WH_DNA-bd_sf"/>
</dbReference>
<dbReference type="GO" id="GO:0003700">
    <property type="term" value="F:DNA-binding transcription factor activity"/>
    <property type="evidence" value="ECO:0007669"/>
    <property type="project" value="InterPro"/>
</dbReference>
<dbReference type="Pfam" id="PF12802">
    <property type="entry name" value="MarR_2"/>
    <property type="match status" value="1"/>
</dbReference>
<dbReference type="InterPro" id="IPR000835">
    <property type="entry name" value="HTH_MarR-typ"/>
</dbReference>
<dbReference type="InterPro" id="IPR036388">
    <property type="entry name" value="WH-like_DNA-bd_sf"/>
</dbReference>
<dbReference type="Proteomes" id="UP000062260">
    <property type="component" value="Chromosome"/>
</dbReference>
<evidence type="ECO:0000313" key="5">
    <source>
        <dbReference type="Proteomes" id="UP000062260"/>
    </source>
</evidence>
<keyword evidence="2" id="KW-0238">DNA-binding</keyword>
<dbReference type="PANTHER" id="PTHR42756:SF1">
    <property type="entry name" value="TRANSCRIPTIONAL REPRESSOR OF EMRAB OPERON"/>
    <property type="match status" value="1"/>
</dbReference>
<name>A0A0X8FJI2_9LACT</name>
<evidence type="ECO:0000256" key="3">
    <source>
        <dbReference type="ARBA" id="ARBA00023163"/>
    </source>
</evidence>
<keyword evidence="5" id="KW-1185">Reference proteome</keyword>
<dbReference type="STRING" id="128944.AWM75_00030"/>
<reference evidence="5" key="2">
    <citation type="submission" date="2016-01" db="EMBL/GenBank/DDBJ databases">
        <title>Six Aerococcus type strain genome sequencing and assembly using PacBio and Illumina Hiseq.</title>
        <authorList>
            <person name="Carkaci D."/>
            <person name="Dargis R."/>
            <person name="Nielsen X.C."/>
            <person name="Skovgaard O."/>
            <person name="Fuursted K."/>
            <person name="Christensen J.J."/>
        </authorList>
    </citation>
    <scope>NUCLEOTIDE SEQUENCE [LARGE SCALE GENOMIC DNA]</scope>
    <source>
        <strain evidence="5">CCUG42038B</strain>
    </source>
</reference>
<reference evidence="4 5" key="1">
    <citation type="journal article" date="2016" name="Genome Announc.">
        <title>Complete Genome Sequences of Aerococcus christensenii CCUG 28831T, Aerococcus sanguinicola CCUG 43001T, Aerococcus urinae CCUG 36881T, Aerococcus urinaeequi CCUG 28094T, Aerococcus urinaehominis CCUG 42038 BT, and Aerococcus viridans CCUG 4311T.</title>
        <authorList>
            <person name="Carkaci D."/>
            <person name="Dargis R."/>
            <person name="Nielsen X.C."/>
            <person name="Skovgaard O."/>
            <person name="Fuursted K."/>
            <person name="Christensen J.J."/>
        </authorList>
    </citation>
    <scope>NUCLEOTIDE SEQUENCE [LARGE SCALE GENOMIC DNA]</scope>
    <source>
        <strain evidence="4 5">CCUG42038B</strain>
    </source>
</reference>
<evidence type="ECO:0000256" key="2">
    <source>
        <dbReference type="ARBA" id="ARBA00023125"/>
    </source>
</evidence>